<dbReference type="CDD" id="cd06464">
    <property type="entry name" value="ACD_sHsps-like"/>
    <property type="match status" value="1"/>
</dbReference>
<dbReference type="Pfam" id="PF00011">
    <property type="entry name" value="HSP20"/>
    <property type="match status" value="1"/>
</dbReference>
<accession>B0VEU3</accession>
<dbReference type="InterPro" id="IPR008978">
    <property type="entry name" value="HSP20-like_chaperone"/>
</dbReference>
<name>B0VEU3_CLOAI</name>
<dbReference type="eggNOG" id="COG0071">
    <property type="taxonomic scope" value="Bacteria"/>
</dbReference>
<evidence type="ECO:0000313" key="4">
    <source>
        <dbReference type="EMBL" id="CAO81681.1"/>
    </source>
</evidence>
<protein>
    <recommendedName>
        <fullName evidence="3">SHSP domain-containing protein</fullName>
    </recommendedName>
</protein>
<evidence type="ECO:0000256" key="2">
    <source>
        <dbReference type="RuleBase" id="RU003616"/>
    </source>
</evidence>
<evidence type="ECO:0000313" key="5">
    <source>
        <dbReference type="Proteomes" id="UP000002019"/>
    </source>
</evidence>
<dbReference type="PROSITE" id="PS01031">
    <property type="entry name" value="SHSP"/>
    <property type="match status" value="1"/>
</dbReference>
<dbReference type="SUPFAM" id="SSF49764">
    <property type="entry name" value="HSP20-like chaperones"/>
    <property type="match status" value="1"/>
</dbReference>
<keyword evidence="5" id="KW-1185">Reference proteome</keyword>
<dbReference type="AlphaFoldDB" id="B0VEU3"/>
<dbReference type="Proteomes" id="UP000002019">
    <property type="component" value="Chromosome"/>
</dbReference>
<proteinExistence type="inferred from homology"/>
<dbReference type="KEGG" id="caci:CLOAM1852"/>
<dbReference type="OrthoDB" id="9814487at2"/>
<dbReference type="HOGENOM" id="CLU_046737_12_3_0"/>
<dbReference type="RefSeq" id="WP_015425539.1">
    <property type="nucleotide sequence ID" value="NC_020449.1"/>
</dbReference>
<organism evidence="4 5">
    <name type="scientific">Cloacimonas acidaminovorans (strain Evry)</name>
    <dbReference type="NCBI Taxonomy" id="459349"/>
    <lineage>
        <taxon>Bacteria</taxon>
        <taxon>Pseudomonadati</taxon>
        <taxon>Candidatus Cloacimonadota</taxon>
        <taxon>Candidatus Cloacimonadia</taxon>
        <taxon>Candidatus Cloacimonadales</taxon>
        <taxon>Candidatus Cloacimonadaceae</taxon>
        <taxon>Candidatus Cloacimonas</taxon>
    </lineage>
</organism>
<dbReference type="InterPro" id="IPR002068">
    <property type="entry name" value="A-crystallin/Hsp20_dom"/>
</dbReference>
<gene>
    <name evidence="4" type="ordered locus">CLOAM1852</name>
</gene>
<feature type="domain" description="SHSP" evidence="3">
    <location>
        <begin position="35"/>
        <end position="146"/>
    </location>
</feature>
<evidence type="ECO:0000256" key="1">
    <source>
        <dbReference type="PROSITE-ProRule" id="PRU00285"/>
    </source>
</evidence>
<reference evidence="4 5" key="1">
    <citation type="journal article" date="2008" name="J. Bacteriol.">
        <title>'Candidatus Cloacamonas acidaminovorans': genome sequence reconstruction provides a first glimpse of a new bacterial division.</title>
        <authorList>
            <person name="Pelletier E."/>
            <person name="Kreimeyer A."/>
            <person name="Bocs S."/>
            <person name="Rouy Z."/>
            <person name="Gyapay G."/>
            <person name="Chouari R."/>
            <person name="Riviere D."/>
            <person name="Ganesan A."/>
            <person name="Daegelen P."/>
            <person name="Sghir A."/>
            <person name="Cohen G.N."/>
            <person name="Medigue C."/>
            <person name="Weissenbach J."/>
            <person name="Le Paslier D."/>
        </authorList>
    </citation>
    <scope>NUCLEOTIDE SEQUENCE [LARGE SCALE GENOMIC DNA]</scope>
    <source>
        <strain evidence="5">Evry</strain>
    </source>
</reference>
<dbReference type="Gene3D" id="2.60.40.790">
    <property type="match status" value="1"/>
</dbReference>
<comment type="similarity">
    <text evidence="1 2">Belongs to the small heat shock protein (HSP20) family.</text>
</comment>
<sequence>MREKIFSNIVGIQREMLKLLGEVSALTNSPLAIENAIDDVWHPKCDVFQTDTEWIVIAELAGVEKDEISVSISPEYLRISGNRGFPNSNTTVCYYNMEIETGRFDRKIFFPDLNIDKDNPKITYINGILRIAFNLAPIVERIIPVQ</sequence>
<evidence type="ECO:0000259" key="3">
    <source>
        <dbReference type="PROSITE" id="PS01031"/>
    </source>
</evidence>
<dbReference type="EMBL" id="CU466930">
    <property type="protein sequence ID" value="CAO81681.1"/>
    <property type="molecule type" value="Genomic_DNA"/>
</dbReference>
<dbReference type="STRING" id="459349.CLOAM1852"/>